<dbReference type="Gene3D" id="1.10.1530.10">
    <property type="match status" value="1"/>
</dbReference>
<dbReference type="InterPro" id="IPR036111">
    <property type="entry name" value="Mal/L-sulfo/L-lacto_DH-like_sf"/>
</dbReference>
<comment type="similarity">
    <text evidence="1">Belongs to the LDH2/MDH2 oxidoreductase family.</text>
</comment>
<dbReference type="Proteomes" id="UP000018733">
    <property type="component" value="Unassembled WGS sequence"/>
</dbReference>
<dbReference type="InterPro" id="IPR043143">
    <property type="entry name" value="Mal/L-sulf/L-lact_DH-like_NADP"/>
</dbReference>
<name>V8QQF5_9BURK</name>
<evidence type="ECO:0000313" key="4">
    <source>
        <dbReference type="Proteomes" id="UP000018733"/>
    </source>
</evidence>
<evidence type="ECO:0000313" key="3">
    <source>
        <dbReference type="EMBL" id="ETF01563.1"/>
    </source>
</evidence>
<dbReference type="PATRIC" id="fig|1424334.3.peg.2446"/>
<dbReference type="InterPro" id="IPR003767">
    <property type="entry name" value="Malate/L-lactate_DH-like"/>
</dbReference>
<proteinExistence type="inferred from homology"/>
<dbReference type="Gene3D" id="3.30.1370.60">
    <property type="entry name" value="Hypothetical oxidoreductase yiak, domain 2"/>
    <property type="match status" value="1"/>
</dbReference>
<dbReference type="EMBL" id="AYXT01000010">
    <property type="protein sequence ID" value="ETF01563.1"/>
    <property type="molecule type" value="Genomic_DNA"/>
</dbReference>
<accession>V8QQF5</accession>
<keyword evidence="2" id="KW-0560">Oxidoreductase</keyword>
<dbReference type="AlphaFoldDB" id="V8QQF5"/>
<evidence type="ECO:0000256" key="1">
    <source>
        <dbReference type="ARBA" id="ARBA00006056"/>
    </source>
</evidence>
<dbReference type="OrthoDB" id="924592at2"/>
<sequence>MKDDGQLRVDAAELQRFIESMFQATGLNSVHAGMVADSLVMSDLRGTHSHGVVRAPFLIERLLKGGASVNPQIKVVRDAPATALLDGDSALGAVTATHAMRLAMDKAKTSGIGFVAANNSDFIGACAHYALMAIPENMIGIAWTNGYPGMTPWGGSAHNIGNNPIAFAAPGLTQGPVVLDMALSVAAGGKVRLAAKNNLRIPTDWIIDRHGKPTDNPADLAAGGALLPLGYKGYGLAVFGEILCGVLTGSRILSEIPAWFMDTQRDIGNGHIHMAIDISAFIEPDTFKNRVDQLALMLKKTPLLAGMQEILLPGERAWRVQKEQSDAGIRISDAVWNDLLVSADRLKIPVPAVLQ</sequence>
<dbReference type="RefSeq" id="WP_024005396.1">
    <property type="nucleotide sequence ID" value="NZ_KI650980.1"/>
</dbReference>
<dbReference type="GO" id="GO:0016491">
    <property type="term" value="F:oxidoreductase activity"/>
    <property type="evidence" value="ECO:0007669"/>
    <property type="project" value="UniProtKB-KW"/>
</dbReference>
<comment type="caution">
    <text evidence="3">The sequence shown here is derived from an EMBL/GenBank/DDBJ whole genome shotgun (WGS) entry which is preliminary data.</text>
</comment>
<dbReference type="PANTHER" id="PTHR11091:SF0">
    <property type="entry name" value="MALATE DEHYDROGENASE"/>
    <property type="match status" value="1"/>
</dbReference>
<dbReference type="HOGENOM" id="CLU_040452_3_1_4"/>
<dbReference type="eggNOG" id="COG2055">
    <property type="taxonomic scope" value="Bacteria"/>
</dbReference>
<evidence type="ECO:0000256" key="2">
    <source>
        <dbReference type="ARBA" id="ARBA00023002"/>
    </source>
</evidence>
<dbReference type="SUPFAM" id="SSF89733">
    <property type="entry name" value="L-sulfolactate dehydrogenase-like"/>
    <property type="match status" value="1"/>
</dbReference>
<gene>
    <name evidence="3" type="ORF">W822_12150</name>
</gene>
<reference evidence="3 4" key="1">
    <citation type="journal article" date="2014" name="Genome Announc.">
        <title>Draft Genome Sequence of Advenella kashmirensis Strain W13003, a Polycyclic Aromatic Hydrocarbon-Degrading Bacterium.</title>
        <authorList>
            <person name="Wang X."/>
            <person name="Jin D."/>
            <person name="Zhou L."/>
            <person name="Wu L."/>
            <person name="An W."/>
            <person name="Zhao L."/>
        </authorList>
    </citation>
    <scope>NUCLEOTIDE SEQUENCE [LARGE SCALE GENOMIC DNA]</scope>
    <source>
        <strain evidence="3 4">W13003</strain>
    </source>
</reference>
<dbReference type="InterPro" id="IPR043144">
    <property type="entry name" value="Mal/L-sulf/L-lact_DH-like_ah"/>
</dbReference>
<dbReference type="PANTHER" id="PTHR11091">
    <property type="entry name" value="OXIDOREDUCTASE-RELATED"/>
    <property type="match status" value="1"/>
</dbReference>
<protein>
    <submittedName>
        <fullName evidence="3">Lactate dehydrogenase</fullName>
    </submittedName>
</protein>
<dbReference type="Pfam" id="PF02615">
    <property type="entry name" value="Ldh_2"/>
    <property type="match status" value="1"/>
</dbReference>
<organism evidence="3 4">
    <name type="scientific">Advenella kashmirensis W13003</name>
    <dbReference type="NCBI Taxonomy" id="1424334"/>
    <lineage>
        <taxon>Bacteria</taxon>
        <taxon>Pseudomonadati</taxon>
        <taxon>Pseudomonadota</taxon>
        <taxon>Betaproteobacteria</taxon>
        <taxon>Burkholderiales</taxon>
        <taxon>Alcaligenaceae</taxon>
    </lineage>
</organism>
<keyword evidence="4" id="KW-1185">Reference proteome</keyword>
<dbReference type="STRING" id="1424334.W822_12150"/>